<evidence type="ECO:0000313" key="1">
    <source>
        <dbReference type="EMBL" id="TWF31710.1"/>
    </source>
</evidence>
<proteinExistence type="predicted"/>
<keyword evidence="1" id="KW-0378">Hydrolase</keyword>
<dbReference type="SUPFAM" id="SSF49464">
    <property type="entry name" value="Carboxypeptidase regulatory domain-like"/>
    <property type="match status" value="1"/>
</dbReference>
<dbReference type="InterPro" id="IPR008969">
    <property type="entry name" value="CarboxyPept-like_regulatory"/>
</dbReference>
<gene>
    <name evidence="1" type="ORF">FHW36_1184</name>
</gene>
<dbReference type="Pfam" id="PF13620">
    <property type="entry name" value="CarboxypepD_reg"/>
    <property type="match status" value="1"/>
</dbReference>
<dbReference type="GO" id="GO:0004180">
    <property type="term" value="F:carboxypeptidase activity"/>
    <property type="evidence" value="ECO:0007669"/>
    <property type="project" value="UniProtKB-KW"/>
</dbReference>
<dbReference type="Proteomes" id="UP000320811">
    <property type="component" value="Unassembled WGS sequence"/>
</dbReference>
<reference evidence="1 2" key="1">
    <citation type="submission" date="2019-06" db="EMBL/GenBank/DDBJ databases">
        <title>Sorghum-associated microbial communities from plants grown in Nebraska, USA.</title>
        <authorList>
            <person name="Schachtman D."/>
        </authorList>
    </citation>
    <scope>NUCLEOTIDE SEQUENCE [LARGE SCALE GENOMIC DNA]</scope>
    <source>
        <strain evidence="1 2">1209</strain>
    </source>
</reference>
<dbReference type="AlphaFoldDB" id="A0A561P0W8"/>
<dbReference type="RefSeq" id="WP_145675236.1">
    <property type="nucleotide sequence ID" value="NZ_VIWO01000018.1"/>
</dbReference>
<keyword evidence="2" id="KW-1185">Reference proteome</keyword>
<sequence>MKHFIVSLCFILLTTVGFSQSQKQILLKGTVKDCKAVYLSKVLVTLYSGDGIAIKNTVTDNEGKFSLLAPIGNYHLIASLNGYIAEENLLIITEKQLPQKNIKTIILKNNTFTPPSIRHIASITN</sequence>
<dbReference type="Gene3D" id="2.60.40.1120">
    <property type="entry name" value="Carboxypeptidase-like, regulatory domain"/>
    <property type="match status" value="1"/>
</dbReference>
<evidence type="ECO:0000313" key="2">
    <source>
        <dbReference type="Proteomes" id="UP000320811"/>
    </source>
</evidence>
<dbReference type="EMBL" id="VIWO01000018">
    <property type="protein sequence ID" value="TWF31710.1"/>
    <property type="molecule type" value="Genomic_DNA"/>
</dbReference>
<organism evidence="1 2">
    <name type="scientific">Chitinophaga polysaccharea</name>
    <dbReference type="NCBI Taxonomy" id="1293035"/>
    <lineage>
        <taxon>Bacteria</taxon>
        <taxon>Pseudomonadati</taxon>
        <taxon>Bacteroidota</taxon>
        <taxon>Chitinophagia</taxon>
        <taxon>Chitinophagales</taxon>
        <taxon>Chitinophagaceae</taxon>
        <taxon>Chitinophaga</taxon>
    </lineage>
</organism>
<accession>A0A561P0W8</accession>
<name>A0A561P0W8_9BACT</name>
<protein>
    <submittedName>
        <fullName evidence="1">Carboxypeptidase family protein</fullName>
    </submittedName>
</protein>
<comment type="caution">
    <text evidence="1">The sequence shown here is derived from an EMBL/GenBank/DDBJ whole genome shotgun (WGS) entry which is preliminary data.</text>
</comment>
<keyword evidence="1" id="KW-0121">Carboxypeptidase</keyword>
<dbReference type="OrthoDB" id="1223654at2"/>
<keyword evidence="1" id="KW-0645">Protease</keyword>